<dbReference type="InterPro" id="IPR037175">
    <property type="entry name" value="KFase_sf"/>
</dbReference>
<sequence length="367" mass="40569">MVDAKLSDRLLILFDAATVSPLSEAAAGEGPEMHDDKDFPTYAELRARTDAPAGSAWGVFGADDELGTLNHLTPERVRAAAAAVRTGEVINLNLPLETFDPPVSPYRKRLRHRVYANYAYHRDEYLDSFYPQASTQIDGFRHIGHPVFGFYNGADPDRFLPGDPYLGINRFTEHGIVGRGVLVDVDRYRRQQGRPINHGAAEAIPITDIAAAAEAQHVDFRPGDILLVRTGWLHRHLHELTPAERRIEKETLRISGLLASEETVSWLWDHRFAMVAADNFSVEAFPAPDDSPFVSEAERNGRVPRTYAGLMHNVLLPLLGLPLGELWDLDRLAERCAADGRWECLVVACPLNLTGGSGSPANAVAIR</sequence>
<accession>A0A2W4JF59</accession>
<dbReference type="Gene3D" id="3.50.30.50">
    <property type="entry name" value="Putative cyclase"/>
    <property type="match status" value="1"/>
</dbReference>
<dbReference type="EMBL" id="QGUI01000372">
    <property type="protein sequence ID" value="PZM96615.1"/>
    <property type="molecule type" value="Genomic_DNA"/>
</dbReference>
<dbReference type="GO" id="GO:0004061">
    <property type="term" value="F:arylformamidase activity"/>
    <property type="evidence" value="ECO:0007669"/>
    <property type="project" value="InterPro"/>
</dbReference>
<dbReference type="Pfam" id="PF04199">
    <property type="entry name" value="Cyclase"/>
    <property type="match status" value="1"/>
</dbReference>
<dbReference type="AlphaFoldDB" id="A0A2W4JF59"/>
<evidence type="ECO:0000313" key="1">
    <source>
        <dbReference type="EMBL" id="PZM96615.1"/>
    </source>
</evidence>
<gene>
    <name evidence="1" type="ORF">DIU77_10470</name>
</gene>
<dbReference type="GO" id="GO:0019441">
    <property type="term" value="P:L-tryptophan catabolic process to kynurenine"/>
    <property type="evidence" value="ECO:0007669"/>
    <property type="project" value="InterPro"/>
</dbReference>
<name>A0A2W4JF59_9PSEU</name>
<dbReference type="InterPro" id="IPR007325">
    <property type="entry name" value="KFase/CYL"/>
</dbReference>
<dbReference type="PANTHER" id="PTHR34861">
    <property type="match status" value="1"/>
</dbReference>
<comment type="caution">
    <text evidence="1">The sequence shown here is derived from an EMBL/GenBank/DDBJ whole genome shotgun (WGS) entry which is preliminary data.</text>
</comment>
<dbReference type="SUPFAM" id="SSF102198">
    <property type="entry name" value="Putative cyclase"/>
    <property type="match status" value="1"/>
</dbReference>
<dbReference type="PANTHER" id="PTHR34861:SF10">
    <property type="entry name" value="CYCLASE"/>
    <property type="match status" value="1"/>
</dbReference>
<proteinExistence type="predicted"/>
<dbReference type="STRING" id="1111738.GCA_000427905_03020"/>
<organism evidence="1">
    <name type="scientific">Thermocrispum agreste</name>
    <dbReference type="NCBI Taxonomy" id="37925"/>
    <lineage>
        <taxon>Bacteria</taxon>
        <taxon>Bacillati</taxon>
        <taxon>Actinomycetota</taxon>
        <taxon>Actinomycetes</taxon>
        <taxon>Pseudonocardiales</taxon>
        <taxon>Pseudonocardiaceae</taxon>
        <taxon>Thermocrispum</taxon>
    </lineage>
</organism>
<protein>
    <submittedName>
        <fullName evidence="1">Cyclase family protein</fullName>
    </submittedName>
</protein>
<reference evidence="1" key="1">
    <citation type="submission" date="2018-05" db="EMBL/GenBank/DDBJ databases">
        <authorList>
            <person name="Lanie J.A."/>
            <person name="Ng W.-L."/>
            <person name="Kazmierczak K.M."/>
            <person name="Andrzejewski T.M."/>
            <person name="Davidsen T.M."/>
            <person name="Wayne K.J."/>
            <person name="Tettelin H."/>
            <person name="Glass J.I."/>
            <person name="Rusch D."/>
            <person name="Podicherti R."/>
            <person name="Tsui H.-C.T."/>
            <person name="Winkler M.E."/>
        </authorList>
    </citation>
    <scope>NUCLEOTIDE SEQUENCE</scope>
    <source>
        <strain evidence="1">ZC4RG45</strain>
    </source>
</reference>